<proteinExistence type="predicted"/>
<reference evidence="1" key="1">
    <citation type="submission" date="2020-04" db="EMBL/GenBank/DDBJ databases">
        <authorList>
            <person name="Chiriac C."/>
            <person name="Salcher M."/>
            <person name="Ghai R."/>
            <person name="Kavagutti S V."/>
        </authorList>
    </citation>
    <scope>NUCLEOTIDE SEQUENCE</scope>
</reference>
<protein>
    <submittedName>
        <fullName evidence="1">Uncharacterized protein</fullName>
    </submittedName>
</protein>
<sequence length="184" mass="21554">MHWHHNRCYNLDNYWRTKIRILTLDNKYFDLNDLPDDVDDLRFCVLDNSDPKDTDYFFVPLFFLESFNAPAMVLNINGNIIRMPIDWQILIGEPDAGDLEVVPLTSINDRGFSAFAFNPMAGFRPNFYKVEVEDIYQDVKWYSPKLKSGQMLAVPLTDDPKPQCVYFVKDISRNSEVVDFSHAW</sequence>
<evidence type="ECO:0000313" key="1">
    <source>
        <dbReference type="EMBL" id="CAB4129622.1"/>
    </source>
</evidence>
<organism evidence="1">
    <name type="scientific">uncultured Caudovirales phage</name>
    <dbReference type="NCBI Taxonomy" id="2100421"/>
    <lineage>
        <taxon>Viruses</taxon>
        <taxon>Duplodnaviria</taxon>
        <taxon>Heunggongvirae</taxon>
        <taxon>Uroviricota</taxon>
        <taxon>Caudoviricetes</taxon>
        <taxon>Peduoviridae</taxon>
        <taxon>Maltschvirus</taxon>
        <taxon>Maltschvirus maltsch</taxon>
    </lineage>
</organism>
<dbReference type="EMBL" id="LR796237">
    <property type="protein sequence ID" value="CAB4129622.1"/>
    <property type="molecule type" value="Genomic_DNA"/>
</dbReference>
<accession>A0A6J5L855</accession>
<name>A0A6J5L855_9CAUD</name>
<gene>
    <name evidence="1" type="ORF">UFOVP116_60</name>
</gene>